<dbReference type="EMBL" id="CAXAMN010024639">
    <property type="protein sequence ID" value="CAK9088373.1"/>
    <property type="molecule type" value="Genomic_DNA"/>
</dbReference>
<evidence type="ECO:0000313" key="1">
    <source>
        <dbReference type="EMBL" id="CAK9088373.1"/>
    </source>
</evidence>
<protein>
    <recommendedName>
        <fullName evidence="3">Holocytochrome c-type synthase</fullName>
    </recommendedName>
</protein>
<dbReference type="Proteomes" id="UP001642484">
    <property type="component" value="Unassembled WGS sequence"/>
</dbReference>
<evidence type="ECO:0008006" key="3">
    <source>
        <dbReference type="Google" id="ProtNLM"/>
    </source>
</evidence>
<sequence>MSGHGGSTLSLGPCAHWQLKSFLTWRSKTASYAVPAWTSSLPYSGWSPTSCRPCPCLQEPPANPLRVKPCKEHHREFWLPPMAKGLKVPLDAEVKEQQRDFRTKSHAWARPVTNYRSDNWYIENHWAMHSLRKSSSESQIAARQPWTSSKQFQSCCVGGVGGGRPGRNTGLYEESFVSWGPYQPPKHGLCTSDVTKGAEEIIRQKALERK</sequence>
<organism evidence="1 2">
    <name type="scientific">Durusdinium trenchii</name>
    <dbReference type="NCBI Taxonomy" id="1381693"/>
    <lineage>
        <taxon>Eukaryota</taxon>
        <taxon>Sar</taxon>
        <taxon>Alveolata</taxon>
        <taxon>Dinophyceae</taxon>
        <taxon>Suessiales</taxon>
        <taxon>Symbiodiniaceae</taxon>
        <taxon>Durusdinium</taxon>
    </lineage>
</organism>
<name>A0ABP0QL81_9DINO</name>
<accession>A0ABP0QL81</accession>
<proteinExistence type="predicted"/>
<keyword evidence="2" id="KW-1185">Reference proteome</keyword>
<evidence type="ECO:0000313" key="2">
    <source>
        <dbReference type="Proteomes" id="UP001642484"/>
    </source>
</evidence>
<gene>
    <name evidence="1" type="ORF">CCMP2556_LOCUS42624</name>
</gene>
<reference evidence="1 2" key="1">
    <citation type="submission" date="2024-02" db="EMBL/GenBank/DDBJ databases">
        <authorList>
            <person name="Chen Y."/>
            <person name="Shah S."/>
            <person name="Dougan E. K."/>
            <person name="Thang M."/>
            <person name="Chan C."/>
        </authorList>
    </citation>
    <scope>NUCLEOTIDE SEQUENCE [LARGE SCALE GENOMIC DNA]</scope>
</reference>
<comment type="caution">
    <text evidence="1">The sequence shown here is derived from an EMBL/GenBank/DDBJ whole genome shotgun (WGS) entry which is preliminary data.</text>
</comment>